<name>E1YE53_9BACT</name>
<protein>
    <submittedName>
        <fullName evidence="1">Uncharacterized protein</fullName>
    </submittedName>
</protein>
<dbReference type="AlphaFoldDB" id="E1YE53"/>
<organism evidence="1">
    <name type="scientific">uncultured Desulfobacterium sp</name>
    <dbReference type="NCBI Taxonomy" id="201089"/>
    <lineage>
        <taxon>Bacteria</taxon>
        <taxon>Pseudomonadati</taxon>
        <taxon>Thermodesulfobacteriota</taxon>
        <taxon>Desulfobacteria</taxon>
        <taxon>Desulfobacterales</taxon>
        <taxon>Desulfobacteriaceae</taxon>
        <taxon>Desulfobacterium</taxon>
        <taxon>environmental samples</taxon>
    </lineage>
</organism>
<dbReference type="EMBL" id="FR695870">
    <property type="protein sequence ID" value="CBX28812.1"/>
    <property type="molecule type" value="Genomic_DNA"/>
</dbReference>
<evidence type="ECO:0000313" key="1">
    <source>
        <dbReference type="EMBL" id="CBX28812.1"/>
    </source>
</evidence>
<proteinExistence type="predicted"/>
<reference evidence="1" key="1">
    <citation type="journal article" date="2011" name="Environ. Microbiol.">
        <title>Genomic insights into the metabolic potential of the polycyclic aromatic hydrocarbon degrading sulfate-reducing Deltaproteobacterium N47.</title>
        <authorList>
            <person name="Bergmann F."/>
            <person name="Selesi D."/>
            <person name="Weinmaier T."/>
            <person name="Tischler P."/>
            <person name="Rattei T."/>
            <person name="Meckenstock R.U."/>
        </authorList>
    </citation>
    <scope>NUCLEOTIDE SEQUENCE</scope>
</reference>
<sequence>MYQLEEILKKMTLSEEDRGELLDEVFSYIESGNAGMDELRMFLAERAKEAGDRETYLKYYFSQKTDPLTF</sequence>
<accession>E1YE53</accession>
<gene>
    <name evidence="1" type="ORF">N47_B19580</name>
</gene>